<evidence type="ECO:0008006" key="6">
    <source>
        <dbReference type="Google" id="ProtNLM"/>
    </source>
</evidence>
<comment type="caution">
    <text evidence="4">The sequence shown here is derived from an EMBL/GenBank/DDBJ whole genome shotgun (WGS) entry which is preliminary data.</text>
</comment>
<dbReference type="OrthoDB" id="2350973at2"/>
<dbReference type="Proteomes" id="UP000306477">
    <property type="component" value="Unassembled WGS sequence"/>
</dbReference>
<evidence type="ECO:0000313" key="4">
    <source>
        <dbReference type="EMBL" id="THE12879.1"/>
    </source>
</evidence>
<dbReference type="InterPro" id="IPR043519">
    <property type="entry name" value="NT_sf"/>
</dbReference>
<dbReference type="InterPro" id="IPR029348">
    <property type="entry name" value="NTF-like"/>
</dbReference>
<dbReference type="RefSeq" id="WP_136379448.1">
    <property type="nucleotide sequence ID" value="NZ_SLUB01000013.1"/>
</dbReference>
<dbReference type="AlphaFoldDB" id="A0A4S3PT42"/>
<accession>A0A4S3PT42</accession>
<dbReference type="InterPro" id="IPR036388">
    <property type="entry name" value="WH-like_DNA-bd_sf"/>
</dbReference>
<name>A0A4S3PT42_9BACI</name>
<dbReference type="Pfam" id="PF22339">
    <property type="entry name" value="YgxA-like_sub_bind"/>
    <property type="match status" value="1"/>
</dbReference>
<evidence type="ECO:0000259" key="2">
    <source>
        <dbReference type="Pfam" id="PF18576"/>
    </source>
</evidence>
<evidence type="ECO:0000313" key="5">
    <source>
        <dbReference type="Proteomes" id="UP000306477"/>
    </source>
</evidence>
<dbReference type="InterPro" id="IPR041143">
    <property type="entry name" value="YgxA_HTH"/>
</dbReference>
<dbReference type="Gene3D" id="1.20.120.330">
    <property type="entry name" value="Nucleotidyltransferases domain 2"/>
    <property type="match status" value="1"/>
</dbReference>
<dbReference type="STRING" id="1033734.GCA_000285535_02801"/>
<proteinExistence type="predicted"/>
<organism evidence="4 5">
    <name type="scientific">Bacillus timonensis</name>
    <dbReference type="NCBI Taxonomy" id="1033734"/>
    <lineage>
        <taxon>Bacteria</taxon>
        <taxon>Bacillati</taxon>
        <taxon>Bacillota</taxon>
        <taxon>Bacilli</taxon>
        <taxon>Bacillales</taxon>
        <taxon>Bacillaceae</taxon>
        <taxon>Bacillus</taxon>
    </lineage>
</organism>
<keyword evidence="5" id="KW-1185">Reference proteome</keyword>
<protein>
    <recommendedName>
        <fullName evidence="6">Nucleotidyltransferase-like domain-containing protein</fullName>
    </recommendedName>
</protein>
<sequence length="289" mass="34128">MEDLLRPLYQERASQPNTLGVILIEKGKDAFTHTDHFDLALLVIVKEAERNVFIKHYDYNKSKATLYTVKESQLKEWLLFGSNRKIVDWIVNGKVLFDRNEYITDLRDELLEFPAEERQIKMGIEFAKLIRRYQDGKAFFNANQHLDAYNYVIHALHHLARLAIIENGFHPEITVWNQVKQIDPQIYKLYIELLESEETLEKRLELLFLASEFLIHSRAKRGANHILKVLSQRNGSWTFGEMMEIPELKVYSVDLEVYLEFLVDKHFINVEKLETKGKGIYHRTYSVNK</sequence>
<feature type="domain" description="YgxA-like substrate binding" evidence="3">
    <location>
        <begin position="119"/>
        <end position="218"/>
    </location>
</feature>
<evidence type="ECO:0000259" key="3">
    <source>
        <dbReference type="Pfam" id="PF22339"/>
    </source>
</evidence>
<reference evidence="4 5" key="1">
    <citation type="journal article" date="2019" name="Indoor Air">
        <title>Impacts of indoor surface finishes on bacterial viability.</title>
        <authorList>
            <person name="Hu J."/>
            <person name="Maamar S.B."/>
            <person name="Glawe A.J."/>
            <person name="Gottel N."/>
            <person name="Gilbert J.A."/>
            <person name="Hartmann E.M."/>
        </authorList>
    </citation>
    <scope>NUCLEOTIDE SEQUENCE [LARGE SCALE GENOMIC DNA]</scope>
    <source>
        <strain evidence="4 5">AF060A6</strain>
    </source>
</reference>
<dbReference type="Pfam" id="PF18576">
    <property type="entry name" value="HTH_52"/>
    <property type="match status" value="1"/>
</dbReference>
<dbReference type="EMBL" id="SLUB01000013">
    <property type="protein sequence ID" value="THE12879.1"/>
    <property type="molecule type" value="Genomic_DNA"/>
</dbReference>
<dbReference type="Pfam" id="PF14540">
    <property type="entry name" value="NTF-like"/>
    <property type="match status" value="1"/>
</dbReference>
<dbReference type="Gene3D" id="3.30.460.10">
    <property type="entry name" value="Beta Polymerase, domain 2"/>
    <property type="match status" value="1"/>
</dbReference>
<dbReference type="Gene3D" id="1.10.10.10">
    <property type="entry name" value="Winged helix-like DNA-binding domain superfamily/Winged helix DNA-binding domain"/>
    <property type="match status" value="1"/>
</dbReference>
<feature type="domain" description="Nucleotidyltransferase-like" evidence="1">
    <location>
        <begin position="1"/>
        <end position="118"/>
    </location>
</feature>
<evidence type="ECO:0000259" key="1">
    <source>
        <dbReference type="Pfam" id="PF14540"/>
    </source>
</evidence>
<dbReference type="InterPro" id="IPR054515">
    <property type="entry name" value="YgxA-like_substrate-bd"/>
</dbReference>
<gene>
    <name evidence="4" type="ORF">E1I69_09880</name>
</gene>
<feature type="domain" description="YgxA-like helix-turn-helix" evidence="2">
    <location>
        <begin position="224"/>
        <end position="287"/>
    </location>
</feature>